<feature type="region of interest" description="Disordered" evidence="1">
    <location>
        <begin position="929"/>
        <end position="981"/>
    </location>
</feature>
<dbReference type="STRING" id="503106.A0A218YTJ8"/>
<gene>
    <name evidence="2" type="ORF">B2J93_9423</name>
</gene>
<feature type="region of interest" description="Disordered" evidence="1">
    <location>
        <begin position="1348"/>
        <end position="1370"/>
    </location>
</feature>
<feature type="region of interest" description="Disordered" evidence="1">
    <location>
        <begin position="723"/>
        <end position="743"/>
    </location>
</feature>
<dbReference type="OrthoDB" id="3565307at2759"/>
<dbReference type="EMBL" id="MZNU01000423">
    <property type="protein sequence ID" value="OWO97838.1"/>
    <property type="molecule type" value="Genomic_DNA"/>
</dbReference>
<feature type="compositionally biased region" description="Low complexity" evidence="1">
    <location>
        <begin position="955"/>
        <end position="964"/>
    </location>
</feature>
<evidence type="ECO:0000256" key="1">
    <source>
        <dbReference type="SAM" id="MobiDB-lite"/>
    </source>
</evidence>
<proteinExistence type="predicted"/>
<comment type="caution">
    <text evidence="2">The sequence shown here is derived from an EMBL/GenBank/DDBJ whole genome shotgun (WGS) entry which is preliminary data.</text>
</comment>
<evidence type="ECO:0000313" key="2">
    <source>
        <dbReference type="EMBL" id="OWO97838.1"/>
    </source>
</evidence>
<feature type="region of interest" description="Disordered" evidence="1">
    <location>
        <begin position="1"/>
        <end position="131"/>
    </location>
</feature>
<evidence type="ECO:0000313" key="3">
    <source>
        <dbReference type="Proteomes" id="UP000242519"/>
    </source>
</evidence>
<dbReference type="Proteomes" id="UP000242519">
    <property type="component" value="Unassembled WGS sequence"/>
</dbReference>
<feature type="compositionally biased region" description="Low complexity" evidence="1">
    <location>
        <begin position="1306"/>
        <end position="1323"/>
    </location>
</feature>
<feature type="compositionally biased region" description="Basic and acidic residues" evidence="1">
    <location>
        <begin position="77"/>
        <end position="90"/>
    </location>
</feature>
<reference evidence="2 3" key="1">
    <citation type="submission" date="2017-04" db="EMBL/GenBank/DDBJ databases">
        <title>Draft genome sequence of Marssonina coronaria NL1: causal agent of apple blotch.</title>
        <authorList>
            <person name="Cheng Q."/>
        </authorList>
    </citation>
    <scope>NUCLEOTIDE SEQUENCE [LARGE SCALE GENOMIC DNA]</scope>
    <source>
        <strain evidence="2 3">NL1</strain>
    </source>
</reference>
<organism evidence="2 3">
    <name type="scientific">Diplocarpon coronariae</name>
    <dbReference type="NCBI Taxonomy" id="2795749"/>
    <lineage>
        <taxon>Eukaryota</taxon>
        <taxon>Fungi</taxon>
        <taxon>Dikarya</taxon>
        <taxon>Ascomycota</taxon>
        <taxon>Pezizomycotina</taxon>
        <taxon>Leotiomycetes</taxon>
        <taxon>Helotiales</taxon>
        <taxon>Drepanopezizaceae</taxon>
        <taxon>Diplocarpon</taxon>
    </lineage>
</organism>
<accession>A0A218YTJ8</accession>
<dbReference type="InParanoid" id="A0A218YTJ8"/>
<feature type="region of interest" description="Disordered" evidence="1">
    <location>
        <begin position="1305"/>
        <end position="1328"/>
    </location>
</feature>
<sequence>MASPKVRKSTPTAKVNKANLIARAQSRVDQASPTRGSPLEAAEEHIVGAMQRPTTLSATVESYQEDSPEARTAATDTPDRVKPYDADFTYRDIPNSQIDENPKEPKKPKRKKGKKGKSGSPARIRSPSMEEKQARLVENLRLYNPSYVPTGQKMPPSIDASRAAIAEAGGLFKKRFAKMSDAQKAATLISQLEVYSGCAPGNTILSKLIARMPQLIQQVPSGTNIDDYLIYAAKYLPELAGRGDAVVSAANSKMIEVLYGPIKDAPRLNDPFQRVLFPRSQKEIIAQLQLYEAEVPTNTITPQLIKEFERRLDVPPAVIVRIMSEGTTHIPKTTGEAELLLANSKIYLKLDPGSKNIADMVTAIESKRAQEAAKPITTFIQAQSGIKVDLEGNATTRAGEFWASPAKIKKIVATTGSDLNASFKMGMARAAGAKINGMAVGSPTKNDAPPVAGSLGGGDGPEGAERPALETKESERIVPSGEELATLHLGEKGEDRQLVGNNYSLIDLLPDEDIELELLTDAENSEKNIQEFEIYMRVITSALTPGSSHSWLQPCVLSKVAGCLPAGHLAHFKSFGDDISQCVSNLINDVFTQFYEEIIDEDAAAGILSVFVSHCAGLWRIIDDRLRIAARKEMVGLGAMNRMVLATLSDVMENGGSWESGILLLNLVTLWFVAEWIMTGGEFATVEEDAQKVWGDTAWTLQLLGLSAGIEIPARERLEARFGRGGEAAGGKTTSSAEPKKEIEKPLPPVLVDMSPASRIPVPVQIPQEITDFKLLPGLGRPAAEAVTFIDTQIQTSGFGTTIPQVLKRLELLIVSTLREEESRTPEAATQALRDFVGCNAALWRLVHSEVLTAADGQGNHGLRVMAQLADFALEGGRWEPDLGLKVLRMAGVWMWGTWKHQEGDVEAIREKARESVQSDGMRITRYFGRDVPRSPLPTSGESTEEKLEGRTTPAAAAAAAAEAIPKQESRGAGDDADPSLESMEYIEPSTFQDAGEDTLSCKPPSITSPLESQLIFAAAPTSPPLGTPPERSPSPSAAVREVVDPGEGAMLRKIHPPSPPVYTGIPPLGAAIDLGSVQSSLSNLASTVAITQNPIHETSPAATLPSGNVIETTSGLGTDLPSAFSQLASLTTTMSSLAAKVDTLSTSSDTLTSQLSSLRTSILEMQESLHTISAHVHDLSHVALLQNSALAQRVQDLASHNETAERLIEHKEHEAQSWHTLYGVLAREMEASGHADALTEVLWPQGYERRARRKSMGAALGVDGEKVVGGEVGNRAGRGQGGETFSTLFRRFFDIPDSEPIFPRSQSKISSQSLSSAPACPSHNSQLSTSRANLNLNPFTSDCVASAPGPSRTYTTTAPSIPTRRSRNPFSSSLVPVRVPVTAAPGAAPAASFELTPLSGLIKQSFTDLEVLKRVHAETIQTGGGGTGAGVEGKGKGKATEEEVGMVVDFERVERNLKKFEEVYRSFLSYGGAYGEKHEEVHLVAMVCRRSEVATGTLSSGPGVPKARAPGYNR</sequence>
<protein>
    <submittedName>
        <fullName evidence="2">Uncharacterized protein</fullName>
    </submittedName>
</protein>
<feature type="region of interest" description="Disordered" evidence="1">
    <location>
        <begin position="1496"/>
        <end position="1515"/>
    </location>
</feature>
<name>A0A218YTJ8_9HELO</name>
<feature type="compositionally biased region" description="Basic residues" evidence="1">
    <location>
        <begin position="106"/>
        <end position="117"/>
    </location>
</feature>
<feature type="compositionally biased region" description="Polar residues" evidence="1">
    <location>
        <begin position="52"/>
        <end position="62"/>
    </location>
</feature>
<keyword evidence="3" id="KW-1185">Reference proteome</keyword>
<feature type="region of interest" description="Disordered" evidence="1">
    <location>
        <begin position="441"/>
        <end position="475"/>
    </location>
</feature>
<feature type="compositionally biased region" description="Basic and acidic residues" evidence="1">
    <location>
        <begin position="463"/>
        <end position="475"/>
    </location>
</feature>